<dbReference type="GO" id="GO:0003676">
    <property type="term" value="F:nucleic acid binding"/>
    <property type="evidence" value="ECO:0007669"/>
    <property type="project" value="InterPro"/>
</dbReference>
<evidence type="ECO:0000313" key="2">
    <source>
        <dbReference type="EMBL" id="CAB4219710.1"/>
    </source>
</evidence>
<dbReference type="InterPro" id="IPR012337">
    <property type="entry name" value="RNaseH-like_sf"/>
</dbReference>
<evidence type="ECO:0000313" key="1">
    <source>
        <dbReference type="EMBL" id="CAB4178442.1"/>
    </source>
</evidence>
<dbReference type="EMBL" id="LR796967">
    <property type="protein sequence ID" value="CAB4178442.1"/>
    <property type="molecule type" value="Genomic_DNA"/>
</dbReference>
<dbReference type="InterPro" id="IPR036397">
    <property type="entry name" value="RNaseH_sf"/>
</dbReference>
<dbReference type="SUPFAM" id="SSF53098">
    <property type="entry name" value="Ribonuclease H-like"/>
    <property type="match status" value="1"/>
</dbReference>
<organism evidence="2">
    <name type="scientific">uncultured Caudovirales phage</name>
    <dbReference type="NCBI Taxonomy" id="2100421"/>
    <lineage>
        <taxon>Viruses</taxon>
        <taxon>Duplodnaviria</taxon>
        <taxon>Heunggongvirae</taxon>
        <taxon>Uroviricota</taxon>
        <taxon>Caudoviricetes</taxon>
        <taxon>Peduoviridae</taxon>
        <taxon>Maltschvirus</taxon>
        <taxon>Maltschvirus maltsch</taxon>
    </lineage>
</organism>
<accession>A0A6J5SWS7</accession>
<proteinExistence type="predicted"/>
<dbReference type="EMBL" id="LR797485">
    <property type="protein sequence ID" value="CAB4219710.1"/>
    <property type="molecule type" value="Genomic_DNA"/>
</dbReference>
<sequence length="157" mass="17316">MIIIGIDPGSTHSGICMVPNLGDIKMPNIIRADKVANDKLIQMLETNWAAGCEIAIEDLVSYTHGRHIDLTQRFIGFIQCKALDCKIAIHSYTRREYGQWITAGGKLSDATLRAGLESIYGASSKKTDPLYKLRGATDKRSAFAIAKYHEFRISKGG</sequence>
<dbReference type="Gene3D" id="3.30.420.10">
    <property type="entry name" value="Ribonuclease H-like superfamily/Ribonuclease H"/>
    <property type="match status" value="1"/>
</dbReference>
<name>A0A6J5SWS7_9CAUD</name>
<reference evidence="2" key="1">
    <citation type="submission" date="2020-05" db="EMBL/GenBank/DDBJ databases">
        <authorList>
            <person name="Chiriac C."/>
            <person name="Salcher M."/>
            <person name="Ghai R."/>
            <person name="Kavagutti S V."/>
        </authorList>
    </citation>
    <scope>NUCLEOTIDE SEQUENCE</scope>
</reference>
<protein>
    <submittedName>
        <fullName evidence="2">Uncharacterized protein</fullName>
    </submittedName>
</protein>
<gene>
    <name evidence="1" type="ORF">UFOVP1021_7</name>
    <name evidence="2" type="ORF">UFOVP1622_28</name>
</gene>